<evidence type="ECO:0000313" key="6">
    <source>
        <dbReference type="EMBL" id="MFC5067954.1"/>
    </source>
</evidence>
<reference evidence="7" key="1">
    <citation type="journal article" date="2019" name="Int. J. Syst. Evol. Microbiol.">
        <title>The Global Catalogue of Microorganisms (GCM) 10K type strain sequencing project: providing services to taxonomists for standard genome sequencing and annotation.</title>
        <authorList>
            <consortium name="The Broad Institute Genomics Platform"/>
            <consortium name="The Broad Institute Genome Sequencing Center for Infectious Disease"/>
            <person name="Wu L."/>
            <person name="Ma J."/>
        </authorList>
    </citation>
    <scope>NUCLEOTIDE SEQUENCE [LARGE SCALE GENOMIC DNA]</scope>
    <source>
        <strain evidence="7">CGMCC 1.16444</strain>
    </source>
</reference>
<dbReference type="NCBIfam" id="TIGR00559">
    <property type="entry name" value="pdxJ"/>
    <property type="match status" value="1"/>
</dbReference>
<comment type="caution">
    <text evidence="6">The sequence shown here is derived from an EMBL/GenBank/DDBJ whole genome shotgun (WGS) entry which is preliminary data.</text>
</comment>
<evidence type="ECO:0000256" key="5">
    <source>
        <dbReference type="NCBIfam" id="TIGR00559"/>
    </source>
</evidence>
<evidence type="ECO:0000256" key="2">
    <source>
        <dbReference type="ARBA" id="ARBA00022679"/>
    </source>
</evidence>
<comment type="catalytic activity">
    <reaction evidence="4">
        <text>3-amino-2-oxopropyl phosphate + 1-deoxy-D-xylulose 5-phosphate = pyridoxine 5'-phosphate + phosphate + 2 H2O + H(+)</text>
        <dbReference type="Rhea" id="RHEA:15265"/>
        <dbReference type="ChEBI" id="CHEBI:15377"/>
        <dbReference type="ChEBI" id="CHEBI:15378"/>
        <dbReference type="ChEBI" id="CHEBI:43474"/>
        <dbReference type="ChEBI" id="CHEBI:57279"/>
        <dbReference type="ChEBI" id="CHEBI:57792"/>
        <dbReference type="ChEBI" id="CHEBI:58589"/>
        <dbReference type="EC" id="2.6.99.2"/>
    </reaction>
</comment>
<dbReference type="NCBIfam" id="NF003627">
    <property type="entry name" value="PRK05265.1-5"/>
    <property type="match status" value="1"/>
</dbReference>
<comment type="pathway">
    <text evidence="4">Cofactor biosynthesis; pyridoxine 5'-phosphate biosynthesis; pyridoxine 5'-phosphate from D-erythrose 4-phosphate: step 5/5.</text>
</comment>
<evidence type="ECO:0000256" key="1">
    <source>
        <dbReference type="ARBA" id="ARBA00022490"/>
    </source>
</evidence>
<feature type="binding site" evidence="4">
    <location>
        <begin position="218"/>
        <end position="219"/>
    </location>
    <ligand>
        <name>3-amino-2-oxopropyl phosphate</name>
        <dbReference type="ChEBI" id="CHEBI:57279"/>
    </ligand>
</feature>
<keyword evidence="2 4" id="KW-0808">Transferase</keyword>
<feature type="binding site" evidence="4">
    <location>
        <position position="10"/>
    </location>
    <ligand>
        <name>3-amino-2-oxopropyl phosphate</name>
        <dbReference type="ChEBI" id="CHEBI:57279"/>
    </ligand>
</feature>
<protein>
    <recommendedName>
        <fullName evidence="4 5">Pyridoxine 5'-phosphate synthase</fullName>
        <shortName evidence="4">PNP synthase</shortName>
        <ecNumber evidence="4 5">2.6.99.2</ecNumber>
    </recommendedName>
</protein>
<organism evidence="6 7">
    <name type="scientific">Flaviflagellibacter deserti</name>
    <dbReference type="NCBI Taxonomy" id="2267266"/>
    <lineage>
        <taxon>Bacteria</taxon>
        <taxon>Pseudomonadati</taxon>
        <taxon>Pseudomonadota</taxon>
        <taxon>Alphaproteobacteria</taxon>
        <taxon>Hyphomicrobiales</taxon>
        <taxon>Flaviflagellibacter</taxon>
    </lineage>
</organism>
<accession>A0ABV9Z0E8</accession>
<dbReference type="PANTHER" id="PTHR30456:SF0">
    <property type="entry name" value="PYRIDOXINE 5'-PHOSPHATE SYNTHASE"/>
    <property type="match status" value="1"/>
</dbReference>
<dbReference type="GO" id="GO:0033856">
    <property type="term" value="F:pyridoxine 5'-phosphate synthase activity"/>
    <property type="evidence" value="ECO:0007669"/>
    <property type="project" value="UniProtKB-EC"/>
</dbReference>
<dbReference type="Pfam" id="PF03740">
    <property type="entry name" value="PdxJ"/>
    <property type="match status" value="1"/>
</dbReference>
<dbReference type="EC" id="2.6.99.2" evidence="4 5"/>
<dbReference type="NCBIfam" id="NF003624">
    <property type="entry name" value="PRK05265.1-2"/>
    <property type="match status" value="1"/>
</dbReference>
<dbReference type="Gene3D" id="3.20.20.70">
    <property type="entry name" value="Aldolase class I"/>
    <property type="match status" value="1"/>
</dbReference>
<dbReference type="Proteomes" id="UP001595796">
    <property type="component" value="Unassembled WGS sequence"/>
</dbReference>
<keyword evidence="3 4" id="KW-0664">Pyridoxine biosynthesis</keyword>
<feature type="binding site" evidence="4">
    <location>
        <begin position="12"/>
        <end position="13"/>
    </location>
    <ligand>
        <name>1-deoxy-D-xylulose 5-phosphate</name>
        <dbReference type="ChEBI" id="CHEBI:57792"/>
    </ligand>
</feature>
<dbReference type="SUPFAM" id="SSF63892">
    <property type="entry name" value="Pyridoxine 5'-phosphate synthase"/>
    <property type="match status" value="1"/>
</dbReference>
<name>A0ABV9Z0E8_9HYPH</name>
<feature type="binding site" evidence="4">
    <location>
        <position position="53"/>
    </location>
    <ligand>
        <name>1-deoxy-D-xylulose 5-phosphate</name>
        <dbReference type="ChEBI" id="CHEBI:57792"/>
    </ligand>
</feature>
<evidence type="ECO:0000256" key="3">
    <source>
        <dbReference type="ARBA" id="ARBA00023096"/>
    </source>
</evidence>
<evidence type="ECO:0000256" key="4">
    <source>
        <dbReference type="HAMAP-Rule" id="MF_00279"/>
    </source>
</evidence>
<dbReference type="RefSeq" id="WP_114956489.1">
    <property type="nucleotide sequence ID" value="NZ_JBHSJF010000006.1"/>
</dbReference>
<feature type="binding site" evidence="4">
    <location>
        <position position="48"/>
    </location>
    <ligand>
        <name>1-deoxy-D-xylulose 5-phosphate</name>
        <dbReference type="ChEBI" id="CHEBI:57792"/>
    </ligand>
</feature>
<comment type="subunit">
    <text evidence="4">Homooctamer; tetramer of dimers.</text>
</comment>
<comment type="function">
    <text evidence="4">Catalyzes the complicated ring closure reaction between the two acyclic compounds 1-deoxy-D-xylulose-5-phosphate (DXP) and 3-amino-2-oxopropyl phosphate (1-amino-acetone-3-phosphate or AAP) to form pyridoxine 5'-phosphate (PNP) and inorganic phosphate.</text>
</comment>
<feature type="site" description="Transition state stabilizer" evidence="4">
    <location>
        <position position="153"/>
    </location>
</feature>
<dbReference type="NCBIfam" id="NF003625">
    <property type="entry name" value="PRK05265.1-3"/>
    <property type="match status" value="1"/>
</dbReference>
<dbReference type="CDD" id="cd00003">
    <property type="entry name" value="PNPsynthase"/>
    <property type="match status" value="1"/>
</dbReference>
<feature type="binding site" evidence="4">
    <location>
        <position position="21"/>
    </location>
    <ligand>
        <name>3-amino-2-oxopropyl phosphate</name>
        <dbReference type="ChEBI" id="CHEBI:57279"/>
    </ligand>
</feature>
<keyword evidence="1 4" id="KW-0963">Cytoplasm</keyword>
<dbReference type="InterPro" id="IPR036130">
    <property type="entry name" value="Pyridoxine-5'_phos_synth"/>
</dbReference>
<dbReference type="InterPro" id="IPR013785">
    <property type="entry name" value="Aldolase_TIM"/>
</dbReference>
<proteinExistence type="inferred from homology"/>
<dbReference type="InterPro" id="IPR004569">
    <property type="entry name" value="PyrdxlP_synth_PdxJ"/>
</dbReference>
<feature type="active site" description="Proton acceptor" evidence="4">
    <location>
        <position position="72"/>
    </location>
</feature>
<dbReference type="HAMAP" id="MF_00279">
    <property type="entry name" value="PdxJ"/>
    <property type="match status" value="1"/>
</dbReference>
<keyword evidence="7" id="KW-1185">Reference proteome</keyword>
<feature type="active site" description="Proton acceptor" evidence="4">
    <location>
        <position position="46"/>
    </location>
</feature>
<comment type="similarity">
    <text evidence="4">Belongs to the PNP synthase family.</text>
</comment>
<dbReference type="PANTHER" id="PTHR30456">
    <property type="entry name" value="PYRIDOXINE 5'-PHOSPHATE SYNTHASE"/>
    <property type="match status" value="1"/>
</dbReference>
<gene>
    <name evidence="4" type="primary">pdxJ</name>
    <name evidence="6" type="ORF">ACFPFW_07975</name>
</gene>
<dbReference type="EMBL" id="JBHSJF010000006">
    <property type="protein sequence ID" value="MFC5067954.1"/>
    <property type="molecule type" value="Genomic_DNA"/>
</dbReference>
<evidence type="ECO:0000313" key="7">
    <source>
        <dbReference type="Proteomes" id="UP001595796"/>
    </source>
</evidence>
<feature type="binding site" evidence="4">
    <location>
        <position position="102"/>
    </location>
    <ligand>
        <name>1-deoxy-D-xylulose 5-phosphate</name>
        <dbReference type="ChEBI" id="CHEBI:57792"/>
    </ligand>
</feature>
<sequence length="252" mass="26711">MTRPIRLGVNIDHVATIRNARGGSLPDPVRAAALAIQAGADSITAHLREDRRHIRDDDIERLRALSAPLNLEMAATPEMVALAVRLKPHACCLVPERREERTTEGGLDVIGQRNSLAPAIAALNKAGIRVSLFVEPSPDVLRVSSELGAPVVELHTGTWCEAVVAGHTAQAAAEFERIKSASLLGAELSLEIHAGHGLDYATAETISELPDIAELNIGHYLIGEGIFVGLGNSIARMRSAMNAGRARLGSAA</sequence>
<feature type="binding site" evidence="4">
    <location>
        <position position="197"/>
    </location>
    <ligand>
        <name>3-amino-2-oxopropyl phosphate</name>
        <dbReference type="ChEBI" id="CHEBI:57279"/>
    </ligand>
</feature>
<comment type="subcellular location">
    <subcellularLocation>
        <location evidence="4">Cytoplasm</location>
    </subcellularLocation>
</comment>
<feature type="active site" description="Proton donor" evidence="4">
    <location>
        <position position="196"/>
    </location>
</feature>